<evidence type="ECO:0000256" key="1">
    <source>
        <dbReference type="SAM" id="MobiDB-lite"/>
    </source>
</evidence>
<reference evidence="2 3" key="1">
    <citation type="journal article" date="2012" name="Front. Microbiol.">
        <title>Redundancy and modularity in membrane-associated dissimilatory nitrate reduction in Bacillus.</title>
        <authorList>
            <person name="Heylen K."/>
            <person name="Keltjens J."/>
        </authorList>
    </citation>
    <scope>NUCLEOTIDE SEQUENCE [LARGE SCALE GENOMIC DNA]</scope>
    <source>
        <strain evidence="2 3">LMG 9581</strain>
    </source>
</reference>
<dbReference type="Pfam" id="PF09580">
    <property type="entry name" value="Spore_YhcN_YlaJ"/>
    <property type="match status" value="1"/>
</dbReference>
<dbReference type="GO" id="GO:0030435">
    <property type="term" value="P:sporulation resulting in formation of a cellular spore"/>
    <property type="evidence" value="ECO:0007669"/>
    <property type="project" value="InterPro"/>
</dbReference>
<dbReference type="InterPro" id="IPR019076">
    <property type="entry name" value="Spore_lipoprot_YhcN/YlaJ-like"/>
</dbReference>
<gene>
    <name evidence="2" type="ORF">BAZO_04085</name>
</gene>
<evidence type="ECO:0000313" key="3">
    <source>
        <dbReference type="Proteomes" id="UP000006315"/>
    </source>
</evidence>
<feature type="region of interest" description="Disordered" evidence="1">
    <location>
        <begin position="157"/>
        <end position="191"/>
    </location>
</feature>
<proteinExistence type="predicted"/>
<protein>
    <submittedName>
        <fullName evidence="2">Putative lipoprotein</fullName>
    </submittedName>
</protein>
<evidence type="ECO:0000313" key="2">
    <source>
        <dbReference type="EMBL" id="EKN68487.1"/>
    </source>
</evidence>
<dbReference type="Proteomes" id="UP000006315">
    <property type="component" value="Unassembled WGS sequence"/>
</dbReference>
<accession>K6D7L2</accession>
<dbReference type="STRING" id="1131731.BAZO_04085"/>
<feature type="compositionally biased region" description="Basic and acidic residues" evidence="1">
    <location>
        <begin position="173"/>
        <end position="191"/>
    </location>
</feature>
<keyword evidence="3" id="KW-1185">Reference proteome</keyword>
<dbReference type="PATRIC" id="fig|1131731.3.peg.849"/>
<keyword evidence="2" id="KW-0449">Lipoprotein</keyword>
<dbReference type="InterPro" id="IPR014247">
    <property type="entry name" value="Spore_lipoprot_YhcN/YlaJ"/>
</dbReference>
<sequence>MLTTISFLFVAAGCAGNNDEKTALNNGQNNFITVNQPNNNVKGQLTGEQIAEHLVDLATRNPDVKDATAVVAGNYAVVGIDVDKDLERSRVGSVKYSVAETLKDDPYGAKAVVVADADTVERLREMRKDIQNGKPVSGVMNELAAIVGRLMPQIPYDINTDEGPNEGNNKQLKKGEKKQLDQIQKEQSKAK</sequence>
<dbReference type="AlphaFoldDB" id="K6D7L2"/>
<organism evidence="2 3">
    <name type="scientific">Schinkia azotoformans LMG 9581</name>
    <dbReference type="NCBI Taxonomy" id="1131731"/>
    <lineage>
        <taxon>Bacteria</taxon>
        <taxon>Bacillati</taxon>
        <taxon>Bacillota</taxon>
        <taxon>Bacilli</taxon>
        <taxon>Bacillales</taxon>
        <taxon>Bacillaceae</taxon>
        <taxon>Calidifontibacillus/Schinkia group</taxon>
        <taxon>Schinkia</taxon>
    </lineage>
</organism>
<dbReference type="EMBL" id="AJLR01000039">
    <property type="protein sequence ID" value="EKN68487.1"/>
    <property type="molecule type" value="Genomic_DNA"/>
</dbReference>
<dbReference type="NCBIfam" id="TIGR02898">
    <property type="entry name" value="spore_YhcN_YlaJ"/>
    <property type="match status" value="1"/>
</dbReference>
<name>K6D7L2_SCHAZ</name>
<comment type="caution">
    <text evidence="2">The sequence shown here is derived from an EMBL/GenBank/DDBJ whole genome shotgun (WGS) entry which is preliminary data.</text>
</comment>